<dbReference type="PaxDb" id="2903-EOD27979"/>
<accession>A0A0D3JWU4</accession>
<dbReference type="RefSeq" id="XP_005780408.1">
    <property type="nucleotide sequence ID" value="XM_005780351.1"/>
</dbReference>
<feature type="compositionally biased region" description="Gly residues" evidence="1">
    <location>
        <begin position="719"/>
        <end position="728"/>
    </location>
</feature>
<feature type="region of interest" description="Disordered" evidence="1">
    <location>
        <begin position="296"/>
        <end position="329"/>
    </location>
</feature>
<feature type="region of interest" description="Disordered" evidence="1">
    <location>
        <begin position="945"/>
        <end position="972"/>
    </location>
</feature>
<dbReference type="GeneID" id="17273524"/>
<sequence>MRLLLLGVLAGLAAAESGRILIEGHALGSDSVVHSSIDGRSTEAARLAPPGFETAGGTSQPACGASRNMLGVPTDVQRKIDNRGSLGGPRKTCSAFDGCRGGGDYAEKMVSVELAGAGAAGSSAHHAPNASASLGEDACAEAAKRENCVMNVCACATSESWDASGTCGADGGETLGQSRPTFEIAQGEKLLQTGARGFVRAIVDKISTLVTVTQQGRLRSERMACADLSQMNAAEGAVLTAAVLPFAHERGAAAAMTASGPIAGDTDHGRDLSQWLSRGRAGGGCGGCYGASGGGSGGSGGGGASSRQATEAALSTARRTQRSLQSAGTHGAIIGRKGRKVQAFAHPSSASELIGAETAPSTAAVEANLAVGGADDNNGEEHGLAAQLHASKGRVGTGGGSGSSPPGLLLGSTSSPGADSDVVADPLSGVTATVRASATAHPTGSRAATLRAASAVQGSNTSRLASPKALPSGLVSSCQMRLSEPTLPCRADVGEALGTSWATGQQLLRPTQGEKLLQAGARGFVRAIVDKISTLVTVTQQGRLRSERMACADLSQEKAAEGAVLTAAVLPFAHERGAAAAMTASGPIAGDTDHGRDLSQWLSRGRAGGGCGGGYGGSGGGSGGSGGGGASSRQATEAALSTARRTQRSLQSAGTHGAIIGRKGRKVQAFAHPSSASELIGAETAPSTAAVEANLAVGGAGDNQGEEHGLAAQLHAGKGRVGTGGGSGSSPPGLLLGSTSSPGADSDVVDPSSGVTATVRASATAHPTGSRAATLRAASAVQGSNASRLASPKALPSGLVSSCRMRLSEPTLPCRADVGEARGTSWATGQQLLRPTQGEKLLQAGARGFVRAIVDKISTLVTVTQQGRLRSERMACADLSQMNAAEGAVLTAAVLPFAHECGAAAAMTASGPIAGDTDHGRFDLSQWLSGGRAGGCGGGYGASGGGSGGSGGGGASSRQATEAALSTARRTQRLLQSAGTHGAIIGRKGRTATLAVGGAEDKGKEHGLAAQIPASKGRVGTGGSGSSPRGLGMASTSSPGADVDVVIDPVIDPENAPSTTVLEAKLAIGMLGLYCARPDPDSISMAESFRTLRGVHAQKPFSVYTGFYSFFDEIPFAHLMTPSRNCTDYIKMLQTDPSGALPDATHHLTFSYPINLSKFSGADSRATGPTTFKPIGAAADAELASFGESTGAAIVGDGSLADSIVNSVGLTCGGGAAPVWCAEPPQPLTDVSEDPIEASGSTSNETSLKTAAAHSKIETGIGKTYPTTSKLNIGAYVELAPFQETSGATKIGDPSPEASFTTATALSEIEAASLLFLHPCAAVLALLLAACLEPLLRGQVKKKRVEGRSHAAISSTRALRVGIVILFVLQGARGTLAPPPPCYSARWNGLCIDGTSNGHASCQCSESNQGSVALCEAACSNMAGCTGYAYHTIGASCKVQDASAFATHLSKAAAAALSALSALSAAAAAATPRRCSRGDRE</sequence>
<feature type="compositionally biased region" description="Polar residues" evidence="1">
    <location>
        <begin position="753"/>
        <end position="767"/>
    </location>
</feature>
<dbReference type="EnsemblProtists" id="EOD27979">
    <property type="protein sequence ID" value="EOD27979"/>
    <property type="gene ID" value="EMIHUDRAFT_114411"/>
</dbReference>
<feature type="region of interest" description="Disordered" evidence="1">
    <location>
        <begin position="998"/>
        <end position="1038"/>
    </location>
</feature>
<protein>
    <recommendedName>
        <fullName evidence="5">Apple domain-containing protein</fullName>
    </recommendedName>
</protein>
<feature type="region of interest" description="Disordered" evidence="1">
    <location>
        <begin position="717"/>
        <end position="771"/>
    </location>
</feature>
<keyword evidence="2" id="KW-0732">Signal</keyword>
<feature type="compositionally biased region" description="Low complexity" evidence="1">
    <location>
        <begin position="729"/>
        <end position="743"/>
    </location>
</feature>
<dbReference type="Proteomes" id="UP000013827">
    <property type="component" value="Unassembled WGS sequence"/>
</dbReference>
<evidence type="ECO:0000256" key="1">
    <source>
        <dbReference type="SAM" id="MobiDB-lite"/>
    </source>
</evidence>
<proteinExistence type="predicted"/>
<feature type="region of interest" description="Disordered" evidence="1">
    <location>
        <begin position="392"/>
        <end position="420"/>
    </location>
</feature>
<evidence type="ECO:0000313" key="4">
    <source>
        <dbReference type="Proteomes" id="UP000013827"/>
    </source>
</evidence>
<reference evidence="4" key="1">
    <citation type="journal article" date="2013" name="Nature">
        <title>Pan genome of the phytoplankton Emiliania underpins its global distribution.</title>
        <authorList>
            <person name="Read B.A."/>
            <person name="Kegel J."/>
            <person name="Klute M.J."/>
            <person name="Kuo A."/>
            <person name="Lefebvre S.C."/>
            <person name="Maumus F."/>
            <person name="Mayer C."/>
            <person name="Miller J."/>
            <person name="Monier A."/>
            <person name="Salamov A."/>
            <person name="Young J."/>
            <person name="Aguilar M."/>
            <person name="Claverie J.M."/>
            <person name="Frickenhaus S."/>
            <person name="Gonzalez K."/>
            <person name="Herman E.K."/>
            <person name="Lin Y.C."/>
            <person name="Napier J."/>
            <person name="Ogata H."/>
            <person name="Sarno A.F."/>
            <person name="Shmutz J."/>
            <person name="Schroeder D."/>
            <person name="de Vargas C."/>
            <person name="Verret F."/>
            <person name="von Dassow P."/>
            <person name="Valentin K."/>
            <person name="Van de Peer Y."/>
            <person name="Wheeler G."/>
            <person name="Dacks J.B."/>
            <person name="Delwiche C.F."/>
            <person name="Dyhrman S.T."/>
            <person name="Glockner G."/>
            <person name="John U."/>
            <person name="Richards T."/>
            <person name="Worden A.Z."/>
            <person name="Zhang X."/>
            <person name="Grigoriev I.V."/>
            <person name="Allen A.E."/>
            <person name="Bidle K."/>
            <person name="Borodovsky M."/>
            <person name="Bowler C."/>
            <person name="Brownlee C."/>
            <person name="Cock J.M."/>
            <person name="Elias M."/>
            <person name="Gladyshev V.N."/>
            <person name="Groth M."/>
            <person name="Guda C."/>
            <person name="Hadaegh A."/>
            <person name="Iglesias-Rodriguez M.D."/>
            <person name="Jenkins J."/>
            <person name="Jones B.M."/>
            <person name="Lawson T."/>
            <person name="Leese F."/>
            <person name="Lindquist E."/>
            <person name="Lobanov A."/>
            <person name="Lomsadze A."/>
            <person name="Malik S.B."/>
            <person name="Marsh M.E."/>
            <person name="Mackinder L."/>
            <person name="Mock T."/>
            <person name="Mueller-Roeber B."/>
            <person name="Pagarete A."/>
            <person name="Parker M."/>
            <person name="Probert I."/>
            <person name="Quesneville H."/>
            <person name="Raines C."/>
            <person name="Rensing S.A."/>
            <person name="Riano-Pachon D.M."/>
            <person name="Richier S."/>
            <person name="Rokitta S."/>
            <person name="Shiraiwa Y."/>
            <person name="Soanes D.M."/>
            <person name="van der Giezen M."/>
            <person name="Wahlund T.M."/>
            <person name="Williams B."/>
            <person name="Wilson W."/>
            <person name="Wolfe G."/>
            <person name="Wurch L.L."/>
        </authorList>
    </citation>
    <scope>NUCLEOTIDE SEQUENCE</scope>
</reference>
<name>A0A0D3JWU4_EMIH1</name>
<feature type="compositionally biased region" description="Low complexity" evidence="1">
    <location>
        <begin position="403"/>
        <end position="417"/>
    </location>
</feature>
<dbReference type="KEGG" id="ehx:EMIHUDRAFT_114411"/>
<feature type="chain" id="PRO_5044262350" description="Apple domain-containing protein" evidence="2">
    <location>
        <begin position="16"/>
        <end position="1481"/>
    </location>
</feature>
<evidence type="ECO:0008006" key="5">
    <source>
        <dbReference type="Google" id="ProtNLM"/>
    </source>
</evidence>
<feature type="compositionally biased region" description="Gly residues" evidence="1">
    <location>
        <begin position="620"/>
        <end position="630"/>
    </location>
</feature>
<feature type="compositionally biased region" description="Gly residues" evidence="1">
    <location>
        <begin position="945"/>
        <end position="955"/>
    </location>
</feature>
<evidence type="ECO:0000256" key="2">
    <source>
        <dbReference type="SAM" id="SignalP"/>
    </source>
</evidence>
<feature type="region of interest" description="Disordered" evidence="1">
    <location>
        <begin position="620"/>
        <end position="659"/>
    </location>
</feature>
<organism evidence="3 4">
    <name type="scientific">Emiliania huxleyi (strain CCMP1516)</name>
    <dbReference type="NCBI Taxonomy" id="280463"/>
    <lineage>
        <taxon>Eukaryota</taxon>
        <taxon>Haptista</taxon>
        <taxon>Haptophyta</taxon>
        <taxon>Prymnesiophyceae</taxon>
        <taxon>Isochrysidales</taxon>
        <taxon>Noelaerhabdaceae</taxon>
        <taxon>Emiliania</taxon>
    </lineage>
</organism>
<reference evidence="3" key="2">
    <citation type="submission" date="2024-10" db="UniProtKB">
        <authorList>
            <consortium name="EnsemblProtists"/>
        </authorList>
    </citation>
    <scope>IDENTIFICATION</scope>
</reference>
<evidence type="ECO:0000313" key="3">
    <source>
        <dbReference type="EnsemblProtists" id="EOD27979"/>
    </source>
</evidence>
<dbReference type="HOGENOM" id="CLU_249661_0_0_1"/>
<dbReference type="OMA" id="AVETHWW"/>
<keyword evidence="4" id="KW-1185">Reference proteome</keyword>
<feature type="signal peptide" evidence="2">
    <location>
        <begin position="1"/>
        <end position="15"/>
    </location>
</feature>